<keyword evidence="3" id="KW-1133">Transmembrane helix</keyword>
<dbReference type="GO" id="GO:0050479">
    <property type="term" value="F:glyceryl-ether monooxygenase activity"/>
    <property type="evidence" value="ECO:0007669"/>
    <property type="project" value="TreeGrafter"/>
</dbReference>
<sequence>MDKIFITPHLYRVHHSINHLYLDTNYSNMFSFWDILSRTYQEETPQEKPVYGVMDRDIDSQNLVSTQLKM</sequence>
<evidence type="ECO:0000313" key="6">
    <source>
        <dbReference type="EMBL" id="EZH73357.1"/>
    </source>
</evidence>
<evidence type="ECO:0000313" key="7">
    <source>
        <dbReference type="Proteomes" id="UP000023541"/>
    </source>
</evidence>
<dbReference type="EMBL" id="AQRA01000006">
    <property type="protein sequence ID" value="EZH73357.1"/>
    <property type="molecule type" value="Genomic_DNA"/>
</dbReference>
<comment type="subcellular location">
    <subcellularLocation>
        <location evidence="1">Endomembrane system</location>
        <topology evidence="1">Multi-pass membrane protein</topology>
    </subcellularLocation>
</comment>
<dbReference type="Proteomes" id="UP000023541">
    <property type="component" value="Unassembled WGS sequence"/>
</dbReference>
<dbReference type="STRING" id="1317122.ATO12_20365"/>
<comment type="caution">
    <text evidence="6">The sequence shown here is derived from an EMBL/GenBank/DDBJ whole genome shotgun (WGS) entry which is preliminary data.</text>
</comment>
<organism evidence="6 7">
    <name type="scientific">Aquimarina atlantica</name>
    <dbReference type="NCBI Taxonomy" id="1317122"/>
    <lineage>
        <taxon>Bacteria</taxon>
        <taxon>Pseudomonadati</taxon>
        <taxon>Bacteroidota</taxon>
        <taxon>Flavobacteriia</taxon>
        <taxon>Flavobacteriales</taxon>
        <taxon>Flavobacteriaceae</taxon>
        <taxon>Aquimarina</taxon>
    </lineage>
</organism>
<dbReference type="GO" id="GO:0006643">
    <property type="term" value="P:membrane lipid metabolic process"/>
    <property type="evidence" value="ECO:0007669"/>
    <property type="project" value="TreeGrafter"/>
</dbReference>
<accession>A0A023BTL6</accession>
<gene>
    <name evidence="6" type="ORF">ATO12_20365</name>
</gene>
<protein>
    <recommendedName>
        <fullName evidence="8">Fatty acid hydroxylase domain-containing protein</fullName>
    </recommendedName>
</protein>
<evidence type="ECO:0000256" key="4">
    <source>
        <dbReference type="ARBA" id="ARBA00023002"/>
    </source>
</evidence>
<keyword evidence="7" id="KW-1185">Reference proteome</keyword>
<name>A0A023BTL6_9FLAO</name>
<evidence type="ECO:0000256" key="5">
    <source>
        <dbReference type="ARBA" id="ARBA00023136"/>
    </source>
</evidence>
<reference evidence="6 7" key="1">
    <citation type="submission" date="2014-04" db="EMBL/GenBank/DDBJ databases">
        <title>Aquimarina sp. 22II-S11-z7 Genome Sequencing.</title>
        <authorList>
            <person name="Lai Q."/>
        </authorList>
    </citation>
    <scope>NUCLEOTIDE SEQUENCE [LARGE SCALE GENOMIC DNA]</scope>
    <source>
        <strain evidence="6 7">22II-S11-z7</strain>
    </source>
</reference>
<dbReference type="GO" id="GO:0016020">
    <property type="term" value="C:membrane"/>
    <property type="evidence" value="ECO:0007669"/>
    <property type="project" value="GOC"/>
</dbReference>
<evidence type="ECO:0000256" key="3">
    <source>
        <dbReference type="ARBA" id="ARBA00022989"/>
    </source>
</evidence>
<dbReference type="PANTHER" id="PTHR21624:SF1">
    <property type="entry name" value="ALKYLGLYCEROL MONOOXYGENASE"/>
    <property type="match status" value="1"/>
</dbReference>
<evidence type="ECO:0000256" key="2">
    <source>
        <dbReference type="ARBA" id="ARBA00022692"/>
    </source>
</evidence>
<dbReference type="InterPro" id="IPR051689">
    <property type="entry name" value="Sterol_desaturase/TMEM195"/>
</dbReference>
<dbReference type="eggNOG" id="COG3000">
    <property type="taxonomic scope" value="Bacteria"/>
</dbReference>
<dbReference type="GO" id="GO:0012505">
    <property type="term" value="C:endomembrane system"/>
    <property type="evidence" value="ECO:0007669"/>
    <property type="project" value="UniProtKB-SubCell"/>
</dbReference>
<dbReference type="AlphaFoldDB" id="A0A023BTL6"/>
<keyword evidence="5" id="KW-0472">Membrane</keyword>
<proteinExistence type="predicted"/>
<dbReference type="PANTHER" id="PTHR21624">
    <property type="entry name" value="STEROL DESATURASE-RELATED PROTEIN"/>
    <property type="match status" value="1"/>
</dbReference>
<keyword evidence="4" id="KW-0560">Oxidoreductase</keyword>
<keyword evidence="2" id="KW-0812">Transmembrane</keyword>
<evidence type="ECO:0008006" key="8">
    <source>
        <dbReference type="Google" id="ProtNLM"/>
    </source>
</evidence>
<evidence type="ECO:0000256" key="1">
    <source>
        <dbReference type="ARBA" id="ARBA00004127"/>
    </source>
</evidence>